<evidence type="ECO:0000256" key="1">
    <source>
        <dbReference type="SAM" id="MobiDB-lite"/>
    </source>
</evidence>
<sequence length="313" mass="34663">MFASNPNHTSYYGLRALDICLASSPNQGKISFKIFKRRAKEASTMWKPPGRTAAQKEVEHRGYEHQRFMLVQRLVQAGANLKASMISAHKIPPLVAAAAEETVLSSLPDIVDYLLDRGAPVDEPDAHGITALVATLGYGHCSCPFHIFPSGAKCPHNQPICRGLQKCVTLLLDSGAQISPVGSDSALLRLAMPSRYRRSAEFKGRVTQVGMKRDWYLAEEDKENLAHMFMSRHANPSLRSSSMRIPTISRIGKNMPYLTSDSTVVLNPLPQHYESWLLCKQSPSPPQHDRPRPGLGRPSSMRSGRETFLCSKS</sequence>
<dbReference type="RefSeq" id="XP_062731683.1">
    <property type="nucleotide sequence ID" value="XM_062880227.1"/>
</dbReference>
<gene>
    <name evidence="2" type="ORF">QC761_510360</name>
</gene>
<dbReference type="EMBL" id="JAFFGZ010000007">
    <property type="protein sequence ID" value="KAK4642707.1"/>
    <property type="molecule type" value="Genomic_DNA"/>
</dbReference>
<organism evidence="2 3">
    <name type="scientific">Podospora bellae-mahoneyi</name>
    <dbReference type="NCBI Taxonomy" id="2093777"/>
    <lineage>
        <taxon>Eukaryota</taxon>
        <taxon>Fungi</taxon>
        <taxon>Dikarya</taxon>
        <taxon>Ascomycota</taxon>
        <taxon>Pezizomycotina</taxon>
        <taxon>Sordariomycetes</taxon>
        <taxon>Sordariomycetidae</taxon>
        <taxon>Sordariales</taxon>
        <taxon>Podosporaceae</taxon>
        <taxon>Podospora</taxon>
    </lineage>
</organism>
<feature type="region of interest" description="Disordered" evidence="1">
    <location>
        <begin position="280"/>
        <end position="313"/>
    </location>
</feature>
<comment type="caution">
    <text evidence="2">The sequence shown here is derived from an EMBL/GenBank/DDBJ whole genome shotgun (WGS) entry which is preliminary data.</text>
</comment>
<name>A0ABR0FHA1_9PEZI</name>
<dbReference type="Gene3D" id="1.25.40.20">
    <property type="entry name" value="Ankyrin repeat-containing domain"/>
    <property type="match status" value="1"/>
</dbReference>
<evidence type="ECO:0000313" key="2">
    <source>
        <dbReference type="EMBL" id="KAK4642707.1"/>
    </source>
</evidence>
<dbReference type="InterPro" id="IPR036770">
    <property type="entry name" value="Ankyrin_rpt-contain_sf"/>
</dbReference>
<proteinExistence type="predicted"/>
<keyword evidence="3" id="KW-1185">Reference proteome</keyword>
<dbReference type="GeneID" id="87899709"/>
<protein>
    <submittedName>
        <fullName evidence="2">Uncharacterized protein</fullName>
    </submittedName>
</protein>
<accession>A0ABR0FHA1</accession>
<evidence type="ECO:0000313" key="3">
    <source>
        <dbReference type="Proteomes" id="UP001322138"/>
    </source>
</evidence>
<reference evidence="2 3" key="1">
    <citation type="journal article" date="2023" name="bioRxiv">
        <title>High-quality genome assemblies of four members of thePodospora anserinaspecies complex.</title>
        <authorList>
            <person name="Ament-Velasquez S.L."/>
            <person name="Vogan A.A."/>
            <person name="Wallerman O."/>
            <person name="Hartmann F."/>
            <person name="Gautier V."/>
            <person name="Silar P."/>
            <person name="Giraud T."/>
            <person name="Johannesson H."/>
        </authorList>
    </citation>
    <scope>NUCLEOTIDE SEQUENCE [LARGE SCALE GENOMIC DNA]</scope>
    <source>
        <strain evidence="2 3">CBS 112042</strain>
    </source>
</reference>
<dbReference type="SUPFAM" id="SSF48403">
    <property type="entry name" value="Ankyrin repeat"/>
    <property type="match status" value="1"/>
</dbReference>
<dbReference type="Proteomes" id="UP001322138">
    <property type="component" value="Unassembled WGS sequence"/>
</dbReference>